<dbReference type="Gene3D" id="3.20.10.10">
    <property type="entry name" value="D-amino Acid Aminotransferase, subunit A, domain 2"/>
    <property type="match status" value="1"/>
</dbReference>
<dbReference type="InterPro" id="IPR043132">
    <property type="entry name" value="BCAT-like_C"/>
</dbReference>
<dbReference type="PANTHER" id="PTHR42743">
    <property type="entry name" value="AMINO-ACID AMINOTRANSFERASE"/>
    <property type="match status" value="1"/>
</dbReference>
<dbReference type="InterPro" id="IPR001544">
    <property type="entry name" value="Aminotrans_IV"/>
</dbReference>
<dbReference type="OrthoDB" id="9805628at2"/>
<dbReference type="EMBL" id="SIHI01000002">
    <property type="protein sequence ID" value="TWT55819.1"/>
    <property type="molecule type" value="Genomic_DNA"/>
</dbReference>
<comment type="catalytic activity">
    <reaction evidence="6">
        <text>L-valine + 2-oxoglutarate = 3-methyl-2-oxobutanoate + L-glutamate</text>
        <dbReference type="Rhea" id="RHEA:24813"/>
        <dbReference type="ChEBI" id="CHEBI:11851"/>
        <dbReference type="ChEBI" id="CHEBI:16810"/>
        <dbReference type="ChEBI" id="CHEBI:29985"/>
        <dbReference type="ChEBI" id="CHEBI:57762"/>
        <dbReference type="EC" id="2.6.1.42"/>
    </reaction>
</comment>
<name>A0A5C5WZU2_9PLAN</name>
<comment type="pathway">
    <text evidence="2">Amino-acid biosynthesis; L-valine biosynthesis; L-valine from pyruvate: step 4/4.</text>
</comment>
<dbReference type="SUPFAM" id="SSF56752">
    <property type="entry name" value="D-aminoacid aminotransferase-like PLP-dependent enzymes"/>
    <property type="match status" value="1"/>
</dbReference>
<dbReference type="GO" id="GO:0052656">
    <property type="term" value="F:L-isoleucine-2-oxoglutarate transaminase activity"/>
    <property type="evidence" value="ECO:0007669"/>
    <property type="project" value="RHEA"/>
</dbReference>
<comment type="similarity">
    <text evidence="4">Belongs to the class-IV pyridoxal-phosphate-dependent aminotransferase family.</text>
</comment>
<dbReference type="Pfam" id="PF01063">
    <property type="entry name" value="Aminotran_4"/>
    <property type="match status" value="1"/>
</dbReference>
<dbReference type="Proteomes" id="UP000317243">
    <property type="component" value="Unassembled WGS sequence"/>
</dbReference>
<evidence type="ECO:0000256" key="7">
    <source>
        <dbReference type="ARBA" id="ARBA00048798"/>
    </source>
</evidence>
<dbReference type="Gene3D" id="3.30.470.10">
    <property type="match status" value="1"/>
</dbReference>
<dbReference type="InterPro" id="IPR050571">
    <property type="entry name" value="Class-IV_PLP-Dep_Aminotrnsfr"/>
</dbReference>
<dbReference type="EC" id="2.6.1.42" evidence="5"/>
<comment type="pathway">
    <text evidence="1">Amino-acid biosynthesis; L-isoleucine biosynthesis; L-isoleucine from 2-oxobutanoate: step 4/4.</text>
</comment>
<dbReference type="PANTHER" id="PTHR42743:SF11">
    <property type="entry name" value="AMINODEOXYCHORISMATE LYASE"/>
    <property type="match status" value="1"/>
</dbReference>
<accession>A0A5C5WZU2</accession>
<dbReference type="GO" id="GO:0052654">
    <property type="term" value="F:L-leucine-2-oxoglutarate transaminase activity"/>
    <property type="evidence" value="ECO:0007669"/>
    <property type="project" value="RHEA"/>
</dbReference>
<comment type="caution">
    <text evidence="9">The sequence shown here is derived from an EMBL/GenBank/DDBJ whole genome shotgun (WGS) entry which is preliminary data.</text>
</comment>
<keyword evidence="9" id="KW-0808">Transferase</keyword>
<comment type="catalytic activity">
    <reaction evidence="7">
        <text>L-isoleucine + 2-oxoglutarate = (S)-3-methyl-2-oxopentanoate + L-glutamate</text>
        <dbReference type="Rhea" id="RHEA:24801"/>
        <dbReference type="ChEBI" id="CHEBI:16810"/>
        <dbReference type="ChEBI" id="CHEBI:29985"/>
        <dbReference type="ChEBI" id="CHEBI:35146"/>
        <dbReference type="ChEBI" id="CHEBI:58045"/>
        <dbReference type="EC" id="2.6.1.42"/>
    </reaction>
</comment>
<dbReference type="InterPro" id="IPR043131">
    <property type="entry name" value="BCAT-like_N"/>
</dbReference>
<evidence type="ECO:0000256" key="8">
    <source>
        <dbReference type="ARBA" id="ARBA00049229"/>
    </source>
</evidence>
<dbReference type="GO" id="GO:0052655">
    <property type="term" value="F:L-valine-2-oxoglutarate transaminase activity"/>
    <property type="evidence" value="ECO:0007669"/>
    <property type="project" value="RHEA"/>
</dbReference>
<evidence type="ECO:0000313" key="9">
    <source>
        <dbReference type="EMBL" id="TWT55819.1"/>
    </source>
</evidence>
<comment type="catalytic activity">
    <reaction evidence="8">
        <text>L-leucine + 2-oxoglutarate = 4-methyl-2-oxopentanoate + L-glutamate</text>
        <dbReference type="Rhea" id="RHEA:18321"/>
        <dbReference type="ChEBI" id="CHEBI:16810"/>
        <dbReference type="ChEBI" id="CHEBI:17865"/>
        <dbReference type="ChEBI" id="CHEBI:29985"/>
        <dbReference type="ChEBI" id="CHEBI:57427"/>
        <dbReference type="EC" id="2.6.1.42"/>
    </reaction>
</comment>
<keyword evidence="9" id="KW-0032">Aminotransferase</keyword>
<dbReference type="GO" id="GO:0046394">
    <property type="term" value="P:carboxylic acid biosynthetic process"/>
    <property type="evidence" value="ECO:0007669"/>
    <property type="project" value="UniProtKB-ARBA"/>
</dbReference>
<gene>
    <name evidence="9" type="primary">ilvE_1</name>
    <name evidence="9" type="ORF">KOR42_26300</name>
</gene>
<evidence type="ECO:0000256" key="3">
    <source>
        <dbReference type="ARBA" id="ARBA00005072"/>
    </source>
</evidence>
<dbReference type="RefSeq" id="WP_146510154.1">
    <property type="nucleotide sequence ID" value="NZ_SIHI01000002.1"/>
</dbReference>
<proteinExistence type="inferred from homology"/>
<evidence type="ECO:0000256" key="5">
    <source>
        <dbReference type="ARBA" id="ARBA00013053"/>
    </source>
</evidence>
<keyword evidence="10" id="KW-1185">Reference proteome</keyword>
<evidence type="ECO:0000256" key="1">
    <source>
        <dbReference type="ARBA" id="ARBA00004824"/>
    </source>
</evidence>
<dbReference type="InterPro" id="IPR036038">
    <property type="entry name" value="Aminotransferase-like"/>
</dbReference>
<evidence type="ECO:0000313" key="10">
    <source>
        <dbReference type="Proteomes" id="UP000317243"/>
    </source>
</evidence>
<organism evidence="9 10">
    <name type="scientific">Thalassoglobus neptunius</name>
    <dbReference type="NCBI Taxonomy" id="1938619"/>
    <lineage>
        <taxon>Bacteria</taxon>
        <taxon>Pseudomonadati</taxon>
        <taxon>Planctomycetota</taxon>
        <taxon>Planctomycetia</taxon>
        <taxon>Planctomycetales</taxon>
        <taxon>Planctomycetaceae</taxon>
        <taxon>Thalassoglobus</taxon>
    </lineage>
</organism>
<evidence type="ECO:0000256" key="4">
    <source>
        <dbReference type="ARBA" id="ARBA00009320"/>
    </source>
</evidence>
<protein>
    <recommendedName>
        <fullName evidence="5">branched-chain-amino-acid transaminase</fullName>
        <ecNumber evidence="5">2.6.1.42</ecNumber>
    </recommendedName>
</protein>
<dbReference type="AlphaFoldDB" id="A0A5C5WZU2"/>
<evidence type="ECO:0000256" key="6">
    <source>
        <dbReference type="ARBA" id="ARBA00048212"/>
    </source>
</evidence>
<evidence type="ECO:0000256" key="2">
    <source>
        <dbReference type="ARBA" id="ARBA00004931"/>
    </source>
</evidence>
<comment type="pathway">
    <text evidence="3">Amino-acid biosynthesis; L-leucine biosynthesis; L-leucine from 3-methyl-2-oxobutanoate: step 4/4.</text>
</comment>
<sequence length="306" mass="34377">MQGQTPICYLDGEVIPFEDAKLPIYDLGVMQGATITERLRTVRHVPYLVSEHLLRMQESLRLAEFPISETLSSLSDVIHHIAETNTGFIPKESDLTIVVFVTAGQAMGDANGIIAETHPTVCVYSAPLPLQKWSRWHRDGVHLVIPERRQIPVECLDPRIKMRSRLHWMLADQAARKVDPHAMALLLNLDGHLTETSSGNLFIVRDNQLKSPPREKTLNGISQHVVVELCDRLGLKFSFEELSPSDLMNVEEAFLTSSTYCLVPVRAVNSQHCFSSTPGPVTRRLQEEWSQQIGLDFVSQCTSTDE</sequence>
<reference evidence="9 10" key="1">
    <citation type="submission" date="2019-02" db="EMBL/GenBank/DDBJ databases">
        <title>Deep-cultivation of Planctomycetes and their phenomic and genomic characterization uncovers novel biology.</title>
        <authorList>
            <person name="Wiegand S."/>
            <person name="Jogler M."/>
            <person name="Boedeker C."/>
            <person name="Pinto D."/>
            <person name="Vollmers J."/>
            <person name="Rivas-Marin E."/>
            <person name="Kohn T."/>
            <person name="Peeters S.H."/>
            <person name="Heuer A."/>
            <person name="Rast P."/>
            <person name="Oberbeckmann S."/>
            <person name="Bunk B."/>
            <person name="Jeske O."/>
            <person name="Meyerdierks A."/>
            <person name="Storesund J.E."/>
            <person name="Kallscheuer N."/>
            <person name="Luecker S."/>
            <person name="Lage O.M."/>
            <person name="Pohl T."/>
            <person name="Merkel B.J."/>
            <person name="Hornburger P."/>
            <person name="Mueller R.-W."/>
            <person name="Bruemmer F."/>
            <person name="Labrenz M."/>
            <person name="Spormann A.M."/>
            <person name="Op Den Camp H."/>
            <person name="Overmann J."/>
            <person name="Amann R."/>
            <person name="Jetten M.S.M."/>
            <person name="Mascher T."/>
            <person name="Medema M.H."/>
            <person name="Devos D.P."/>
            <person name="Kaster A.-K."/>
            <person name="Ovreas L."/>
            <person name="Rohde M."/>
            <person name="Galperin M.Y."/>
            <person name="Jogler C."/>
        </authorList>
    </citation>
    <scope>NUCLEOTIDE SEQUENCE [LARGE SCALE GENOMIC DNA]</scope>
    <source>
        <strain evidence="9 10">KOR42</strain>
    </source>
</reference>